<proteinExistence type="predicted"/>
<protein>
    <submittedName>
        <fullName evidence="1">Uncharacterized protein</fullName>
    </submittedName>
</protein>
<reference evidence="1 2" key="1">
    <citation type="submission" date="2017-06" db="EMBL/GenBank/DDBJ databases">
        <authorList>
            <person name="Kim H.J."/>
            <person name="Triplett B.A."/>
        </authorList>
    </citation>
    <scope>NUCLEOTIDE SEQUENCE [LARGE SCALE GENOMIC DNA]</scope>
    <source>
        <strain evidence="1">FRACA_ARgP5</strain>
    </source>
</reference>
<sequence>MDSLAMALNDQYHTEFVFGFDDAFRKHGYRHRPLDRSPKSRRAS</sequence>
<keyword evidence="2" id="KW-1185">Reference proteome</keyword>
<evidence type="ECO:0000313" key="2">
    <source>
        <dbReference type="Proteomes" id="UP000234331"/>
    </source>
</evidence>
<dbReference type="Proteomes" id="UP000234331">
    <property type="component" value="Unassembled WGS sequence"/>
</dbReference>
<dbReference type="EMBL" id="FZMO01000066">
    <property type="protein sequence ID" value="SNQ46823.1"/>
    <property type="molecule type" value="Genomic_DNA"/>
</dbReference>
<organism evidence="1 2">
    <name type="scientific">Frankia canadensis</name>
    <dbReference type="NCBI Taxonomy" id="1836972"/>
    <lineage>
        <taxon>Bacteria</taxon>
        <taxon>Bacillati</taxon>
        <taxon>Actinomycetota</taxon>
        <taxon>Actinomycetes</taxon>
        <taxon>Frankiales</taxon>
        <taxon>Frankiaceae</taxon>
        <taxon>Frankia</taxon>
    </lineage>
</organism>
<accession>A0A2I2KME2</accession>
<gene>
    <name evidence="1" type="ORF">FRACA_1580003</name>
</gene>
<dbReference type="AlphaFoldDB" id="A0A2I2KME2"/>
<name>A0A2I2KME2_9ACTN</name>
<evidence type="ECO:0000313" key="1">
    <source>
        <dbReference type="EMBL" id="SNQ46823.1"/>
    </source>
</evidence>